<dbReference type="SMART" id="SM00015">
    <property type="entry name" value="IQ"/>
    <property type="match status" value="1"/>
</dbReference>
<dbReference type="Proteomes" id="UP000187209">
    <property type="component" value="Unassembled WGS sequence"/>
</dbReference>
<organism evidence="3 4">
    <name type="scientific">Stentor coeruleus</name>
    <dbReference type="NCBI Taxonomy" id="5963"/>
    <lineage>
        <taxon>Eukaryota</taxon>
        <taxon>Sar</taxon>
        <taxon>Alveolata</taxon>
        <taxon>Ciliophora</taxon>
        <taxon>Postciliodesmatophora</taxon>
        <taxon>Heterotrichea</taxon>
        <taxon>Heterotrichida</taxon>
        <taxon>Stentoridae</taxon>
        <taxon>Stentor</taxon>
    </lineage>
</organism>
<dbReference type="InterPro" id="IPR011990">
    <property type="entry name" value="TPR-like_helical_dom_sf"/>
</dbReference>
<dbReference type="AlphaFoldDB" id="A0A1R2D2B6"/>
<dbReference type="OrthoDB" id="326615at2759"/>
<dbReference type="Gene3D" id="1.25.40.10">
    <property type="entry name" value="Tetratricopeptide repeat domain"/>
    <property type="match status" value="2"/>
</dbReference>
<protein>
    <submittedName>
        <fullName evidence="3">Uncharacterized protein</fullName>
    </submittedName>
</protein>
<evidence type="ECO:0000313" key="4">
    <source>
        <dbReference type="Proteomes" id="UP000187209"/>
    </source>
</evidence>
<keyword evidence="2" id="KW-0175">Coiled coil</keyword>
<dbReference type="Gene3D" id="1.20.5.190">
    <property type="match status" value="1"/>
</dbReference>
<dbReference type="PROSITE" id="PS50096">
    <property type="entry name" value="IQ"/>
    <property type="match status" value="1"/>
</dbReference>
<name>A0A1R2D2B6_9CILI</name>
<dbReference type="InterPro" id="IPR000048">
    <property type="entry name" value="IQ_motif_EF-hand-BS"/>
</dbReference>
<proteinExistence type="predicted"/>
<evidence type="ECO:0000256" key="2">
    <source>
        <dbReference type="SAM" id="Coils"/>
    </source>
</evidence>
<dbReference type="SUPFAM" id="SSF48452">
    <property type="entry name" value="TPR-like"/>
    <property type="match status" value="1"/>
</dbReference>
<feature type="coiled-coil region" evidence="2">
    <location>
        <begin position="340"/>
        <end position="371"/>
    </location>
</feature>
<dbReference type="EMBL" id="MPUH01000013">
    <property type="protein sequence ID" value="OMJ95383.1"/>
    <property type="molecule type" value="Genomic_DNA"/>
</dbReference>
<dbReference type="SMART" id="SM00028">
    <property type="entry name" value="TPR"/>
    <property type="match status" value="4"/>
</dbReference>
<comment type="caution">
    <text evidence="3">The sequence shown here is derived from an EMBL/GenBank/DDBJ whole genome shotgun (WGS) entry which is preliminary data.</text>
</comment>
<dbReference type="Pfam" id="PF00612">
    <property type="entry name" value="IQ"/>
    <property type="match status" value="1"/>
</dbReference>
<dbReference type="PANTHER" id="PTHR19959">
    <property type="entry name" value="KINESIN LIGHT CHAIN"/>
    <property type="match status" value="1"/>
</dbReference>
<accession>A0A1R2D2B6</accession>
<sequence>MFSEQNEEQVTKLNKIAVDDLRIGKYEKAFNYLKQALEIIKRMTIEKAKPRLLSQTFNTLGSFFKKSLNISESIKFFLKSIELEKALNDEDKGYVALSYLNLCTIFSQESDHEKSLKFGLQAIFIMKKIINQRPKLASSLVIAYYNVGNEYRKLGNLSKAESAYKYGMSFSKDLLGPGHALTLTLSEALNSISTPQKENLRKTQQQNFRSNINTGTYLPSVKNKRSISGDREYINYSQRVYTKPSPARTTATHETEINFLPQKIQKTGNFYRKKVKNYAASDDDKRSANEKSKTLNGWGRKIDLDRHRATEKAAAVIIQSWWKGVLDRERYKKLKINYELKKAEENVKRAVDDYENLKKIAEANKGKYNRRKE</sequence>
<dbReference type="Pfam" id="PF13181">
    <property type="entry name" value="TPR_8"/>
    <property type="match status" value="1"/>
</dbReference>
<keyword evidence="4" id="KW-1185">Reference proteome</keyword>
<dbReference type="InterPro" id="IPR019734">
    <property type="entry name" value="TPR_rpt"/>
</dbReference>
<evidence type="ECO:0000313" key="3">
    <source>
        <dbReference type="EMBL" id="OMJ95383.1"/>
    </source>
</evidence>
<feature type="repeat" description="TPR" evidence="1">
    <location>
        <begin position="141"/>
        <end position="174"/>
    </location>
</feature>
<reference evidence="3 4" key="1">
    <citation type="submission" date="2016-11" db="EMBL/GenBank/DDBJ databases">
        <title>The macronuclear genome of Stentor coeruleus: a giant cell with tiny introns.</title>
        <authorList>
            <person name="Slabodnick M."/>
            <person name="Ruby J.G."/>
            <person name="Reiff S.B."/>
            <person name="Swart E.C."/>
            <person name="Gosai S."/>
            <person name="Prabakaran S."/>
            <person name="Witkowska E."/>
            <person name="Larue G.E."/>
            <person name="Fisher S."/>
            <person name="Freeman R.M."/>
            <person name="Gunawardena J."/>
            <person name="Chu W."/>
            <person name="Stover N.A."/>
            <person name="Gregory B.D."/>
            <person name="Nowacki M."/>
            <person name="Derisi J."/>
            <person name="Roy S.W."/>
            <person name="Marshall W.F."/>
            <person name="Sood P."/>
        </authorList>
    </citation>
    <scope>NUCLEOTIDE SEQUENCE [LARGE SCALE GENOMIC DNA]</scope>
    <source>
        <strain evidence="3">WM001</strain>
    </source>
</reference>
<dbReference type="PANTHER" id="PTHR19959:SF119">
    <property type="entry name" value="FUNGAL LIPASE-LIKE DOMAIN-CONTAINING PROTEIN"/>
    <property type="match status" value="1"/>
</dbReference>
<dbReference type="PROSITE" id="PS50005">
    <property type="entry name" value="TPR"/>
    <property type="match status" value="1"/>
</dbReference>
<keyword evidence="1" id="KW-0802">TPR repeat</keyword>
<gene>
    <name evidence="3" type="ORF">SteCoe_1305</name>
</gene>
<evidence type="ECO:0000256" key="1">
    <source>
        <dbReference type="PROSITE-ProRule" id="PRU00339"/>
    </source>
</evidence>